<keyword evidence="1" id="KW-0812">Transmembrane</keyword>
<dbReference type="OrthoDB" id="5975546at2759"/>
<dbReference type="InterPro" id="IPR058913">
    <property type="entry name" value="Integrase_dom_put"/>
</dbReference>
<dbReference type="AlphaFoldDB" id="A0A9X0D3I9"/>
<evidence type="ECO:0000313" key="4">
    <source>
        <dbReference type="EMBL" id="KAJ7385226.1"/>
    </source>
</evidence>
<dbReference type="Pfam" id="PF24764">
    <property type="entry name" value="rva_4"/>
    <property type="match status" value="1"/>
</dbReference>
<dbReference type="EMBL" id="MU825881">
    <property type="protein sequence ID" value="KAJ7385226.1"/>
    <property type="molecule type" value="Genomic_DNA"/>
</dbReference>
<keyword evidence="1" id="KW-0472">Membrane</keyword>
<dbReference type="Proteomes" id="UP001163046">
    <property type="component" value="Unassembled WGS sequence"/>
</dbReference>
<feature type="domain" description="Integrase core" evidence="3">
    <location>
        <begin position="161"/>
        <end position="211"/>
    </location>
</feature>
<comment type="caution">
    <text evidence="4">The sequence shown here is derived from an EMBL/GenBank/DDBJ whole genome shotgun (WGS) entry which is preliminary data.</text>
</comment>
<dbReference type="PANTHER" id="PTHR46791:SF13">
    <property type="entry name" value="CLR5 DOMAIN-CONTAINING PROTEIN"/>
    <property type="match status" value="1"/>
</dbReference>
<feature type="signal peptide" evidence="2">
    <location>
        <begin position="1"/>
        <end position="18"/>
    </location>
</feature>
<feature type="chain" id="PRO_5040922679" description="Integrase core domain-containing protein" evidence="2">
    <location>
        <begin position="19"/>
        <end position="223"/>
    </location>
</feature>
<reference evidence="4" key="1">
    <citation type="submission" date="2023-01" db="EMBL/GenBank/DDBJ databases">
        <title>Genome assembly of the deep-sea coral Lophelia pertusa.</title>
        <authorList>
            <person name="Herrera S."/>
            <person name="Cordes E."/>
        </authorList>
    </citation>
    <scope>NUCLEOTIDE SEQUENCE</scope>
    <source>
        <strain evidence="4">USNM1676648</strain>
        <tissue evidence="4">Polyp</tissue>
    </source>
</reference>
<keyword evidence="5" id="KW-1185">Reference proteome</keyword>
<evidence type="ECO:0000259" key="3">
    <source>
        <dbReference type="Pfam" id="PF24764"/>
    </source>
</evidence>
<protein>
    <recommendedName>
        <fullName evidence="3">Integrase core domain-containing protein</fullName>
    </recommendedName>
</protein>
<feature type="transmembrane region" description="Helical" evidence="1">
    <location>
        <begin position="41"/>
        <end position="65"/>
    </location>
</feature>
<evidence type="ECO:0000256" key="1">
    <source>
        <dbReference type="SAM" id="Phobius"/>
    </source>
</evidence>
<evidence type="ECO:0000313" key="5">
    <source>
        <dbReference type="Proteomes" id="UP001163046"/>
    </source>
</evidence>
<organism evidence="4 5">
    <name type="scientific">Desmophyllum pertusum</name>
    <dbReference type="NCBI Taxonomy" id="174260"/>
    <lineage>
        <taxon>Eukaryota</taxon>
        <taxon>Metazoa</taxon>
        <taxon>Cnidaria</taxon>
        <taxon>Anthozoa</taxon>
        <taxon>Hexacorallia</taxon>
        <taxon>Scleractinia</taxon>
        <taxon>Caryophylliina</taxon>
        <taxon>Caryophylliidae</taxon>
        <taxon>Desmophyllum</taxon>
    </lineage>
</organism>
<name>A0A9X0D3I9_9CNID</name>
<accession>A0A9X0D3I9</accession>
<evidence type="ECO:0000256" key="2">
    <source>
        <dbReference type="SAM" id="SignalP"/>
    </source>
</evidence>
<gene>
    <name evidence="4" type="ORF">OS493_016293</name>
</gene>
<proteinExistence type="predicted"/>
<keyword evidence="2" id="KW-0732">Signal</keyword>
<dbReference type="PANTHER" id="PTHR46791">
    <property type="entry name" value="EXPRESSED PROTEIN"/>
    <property type="match status" value="1"/>
</dbReference>
<sequence length="223" mass="25693">MKFVAFFVLVVLCTASTAVLPNYSPAIRNNALMREEIIQNYFNLRLTASEIALFLVSVHGICISLRHLKRILRRLGCTRRRRPSDLDEVVEAVEAELRGSGSLLGYRAMHQRLINQHGLVTTREVVRHVLKIFDPEGVEHRSRHRLRRRVYRCKGSQTICGHIDGYDKLKPFGFCIHGAIDGFSRRIVWLEVASSNNDPRIIAQYFLDYVKTVGKYRAHYTGR</sequence>
<keyword evidence="1" id="KW-1133">Transmembrane helix</keyword>